<dbReference type="PANTHER" id="PTHR11686">
    <property type="entry name" value="GAMMA GLUTAMYL TRANSPEPTIDASE"/>
    <property type="match status" value="1"/>
</dbReference>
<evidence type="ECO:0000256" key="4">
    <source>
        <dbReference type="PIRSR" id="PIRSR600101-1"/>
    </source>
</evidence>
<keyword evidence="9" id="KW-1185">Reference proteome</keyword>
<evidence type="ECO:0000313" key="8">
    <source>
        <dbReference type="EMBL" id="TWT59640.1"/>
    </source>
</evidence>
<dbReference type="InterPro" id="IPR043138">
    <property type="entry name" value="GGT_lsub"/>
</dbReference>
<evidence type="ECO:0000256" key="2">
    <source>
        <dbReference type="ARBA" id="ARBA00001089"/>
    </source>
</evidence>
<evidence type="ECO:0000256" key="3">
    <source>
        <dbReference type="ARBA" id="ARBA00047417"/>
    </source>
</evidence>
<feature type="region of interest" description="Disordered" evidence="6">
    <location>
        <begin position="589"/>
        <end position="611"/>
    </location>
</feature>
<dbReference type="Gene3D" id="3.60.20.40">
    <property type="match status" value="1"/>
</dbReference>
<dbReference type="EMBL" id="SJPG01000001">
    <property type="protein sequence ID" value="TWT59640.1"/>
    <property type="molecule type" value="Genomic_DNA"/>
</dbReference>
<dbReference type="AlphaFoldDB" id="A0A5C5X9L5"/>
<feature type="chain" id="PRO_5022781603" evidence="7">
    <location>
        <begin position="36"/>
        <end position="611"/>
    </location>
</feature>
<dbReference type="InterPro" id="IPR029055">
    <property type="entry name" value="Ntn_hydrolases_N"/>
</dbReference>
<feature type="binding site" evidence="5">
    <location>
        <begin position="469"/>
        <end position="470"/>
    </location>
    <ligand>
        <name>L-glutamate</name>
        <dbReference type="ChEBI" id="CHEBI:29985"/>
    </ligand>
</feature>
<keyword evidence="8" id="KW-0012">Acyltransferase</keyword>
<sequence length="611" mass="66968" precursor="true">MNQYNFRANSTSRHLSRICCCVLILVTLIPLPSSAEDIVRPERAPVDIAESHSGIVVSDTDIASQIGADILAQGGNAVDAAVAVAFALAVTWPEAGNISGGGFMMVAPPNEEVVCVEYRETAPACVDEHSFEKWQERHHARMAGVPGTLRGLELAHKKYGSLPWDQLVKHSIRIAREGIVVDEYLAYSLNRVLTLSSIKNEKRFAEFRRLYGKAIGELWQTGDLFKQPDLANTLEIIAEHGADAFYTGSIAKKIVAEMEEQGGLITAEDLKNYKANIRPAVSGQVNGYTLYGAYPPSSGGITVLLQMRMAEAVGLEVDPDNYWNVDQVHLLAEISKRAFRDRAAYLADPDFSSIPEFMFSNQYAQKQAEKISRNQATSSIEVAGEIPISNLPEESLETTHFSIIDRNGMAVSNTYTLEGTFGCRIAPKGTGFVLNNEMGDFNWIPGYTNQQGRIGTKPNLMSPGKRMLSSQSPMIVKNDGGVALVIGSPGGRTIINTVTEILVQTLLFERPLSEAIDGPRFHHQWFPDEIKFESDDQEQLTRLTRSLIDRGHTISRPKGWLQGSAHGIEYDPASGIAIGVADWRRGGKAVAVPQKVQSNDKPVTPVTNDSQ</sequence>
<dbReference type="PRINTS" id="PR01210">
    <property type="entry name" value="GGTRANSPTASE"/>
</dbReference>
<dbReference type="Gene3D" id="1.10.246.130">
    <property type="match status" value="1"/>
</dbReference>
<reference evidence="8 9" key="1">
    <citation type="submission" date="2019-02" db="EMBL/GenBank/DDBJ databases">
        <title>Deep-cultivation of Planctomycetes and their phenomic and genomic characterization uncovers novel biology.</title>
        <authorList>
            <person name="Wiegand S."/>
            <person name="Jogler M."/>
            <person name="Boedeker C."/>
            <person name="Pinto D."/>
            <person name="Vollmers J."/>
            <person name="Rivas-Marin E."/>
            <person name="Kohn T."/>
            <person name="Peeters S.H."/>
            <person name="Heuer A."/>
            <person name="Rast P."/>
            <person name="Oberbeckmann S."/>
            <person name="Bunk B."/>
            <person name="Jeske O."/>
            <person name="Meyerdierks A."/>
            <person name="Storesund J.E."/>
            <person name="Kallscheuer N."/>
            <person name="Luecker S."/>
            <person name="Lage O.M."/>
            <person name="Pohl T."/>
            <person name="Merkel B.J."/>
            <person name="Hornburger P."/>
            <person name="Mueller R.-W."/>
            <person name="Bruemmer F."/>
            <person name="Labrenz M."/>
            <person name="Spormann A.M."/>
            <person name="Op Den Camp H."/>
            <person name="Overmann J."/>
            <person name="Amann R."/>
            <person name="Jetten M.S.M."/>
            <person name="Mascher T."/>
            <person name="Medema M.H."/>
            <person name="Devos D.P."/>
            <person name="Kaster A.-K."/>
            <person name="Ovreas L."/>
            <person name="Rohde M."/>
            <person name="Galperin M.Y."/>
            <person name="Jogler C."/>
        </authorList>
    </citation>
    <scope>NUCLEOTIDE SEQUENCE [LARGE SCALE GENOMIC DNA]</scope>
    <source>
        <strain evidence="8 9">Pan54</strain>
    </source>
</reference>
<dbReference type="Pfam" id="PF01019">
    <property type="entry name" value="G_glu_transpept"/>
    <property type="match status" value="1"/>
</dbReference>
<dbReference type="UniPathway" id="UPA00204"/>
<comment type="caution">
    <text evidence="8">The sequence shown here is derived from an EMBL/GenBank/DDBJ whole genome shotgun (WGS) entry which is preliminary data.</text>
</comment>
<comment type="catalytic activity">
    <reaction evidence="2">
        <text>glutathione + H2O = L-cysteinylglycine + L-glutamate</text>
        <dbReference type="Rhea" id="RHEA:28807"/>
        <dbReference type="ChEBI" id="CHEBI:15377"/>
        <dbReference type="ChEBI" id="CHEBI:29985"/>
        <dbReference type="ChEBI" id="CHEBI:57925"/>
        <dbReference type="ChEBI" id="CHEBI:61694"/>
        <dbReference type="EC" id="3.4.19.13"/>
    </reaction>
</comment>
<proteinExistence type="predicted"/>
<feature type="compositionally biased region" description="Polar residues" evidence="6">
    <location>
        <begin position="595"/>
        <end position="611"/>
    </location>
</feature>
<comment type="catalytic activity">
    <reaction evidence="3">
        <text>an N-terminal (5-L-glutamyl)-[peptide] + an alpha-amino acid = 5-L-glutamyl amino acid + an N-terminal L-alpha-aminoacyl-[peptide]</text>
        <dbReference type="Rhea" id="RHEA:23904"/>
        <dbReference type="Rhea" id="RHEA-COMP:9780"/>
        <dbReference type="Rhea" id="RHEA-COMP:9795"/>
        <dbReference type="ChEBI" id="CHEBI:77644"/>
        <dbReference type="ChEBI" id="CHEBI:78597"/>
        <dbReference type="ChEBI" id="CHEBI:78599"/>
        <dbReference type="ChEBI" id="CHEBI:78608"/>
        <dbReference type="EC" id="2.3.2.2"/>
    </reaction>
</comment>
<dbReference type="PANTHER" id="PTHR11686:SF9">
    <property type="entry name" value="RE13973P"/>
    <property type="match status" value="1"/>
</dbReference>
<comment type="catalytic activity">
    <reaction evidence="1">
        <text>an S-substituted glutathione + H2O = an S-substituted L-cysteinylglycine + L-glutamate</text>
        <dbReference type="Rhea" id="RHEA:59468"/>
        <dbReference type="ChEBI" id="CHEBI:15377"/>
        <dbReference type="ChEBI" id="CHEBI:29985"/>
        <dbReference type="ChEBI" id="CHEBI:90779"/>
        <dbReference type="ChEBI" id="CHEBI:143103"/>
        <dbReference type="EC" id="3.4.19.13"/>
    </reaction>
</comment>
<keyword evidence="7" id="KW-0732">Signal</keyword>
<dbReference type="GO" id="GO:0005886">
    <property type="term" value="C:plasma membrane"/>
    <property type="evidence" value="ECO:0007669"/>
    <property type="project" value="TreeGrafter"/>
</dbReference>
<organism evidence="8 9">
    <name type="scientific">Rubinisphaera italica</name>
    <dbReference type="NCBI Taxonomy" id="2527969"/>
    <lineage>
        <taxon>Bacteria</taxon>
        <taxon>Pseudomonadati</taxon>
        <taxon>Planctomycetota</taxon>
        <taxon>Planctomycetia</taxon>
        <taxon>Planctomycetales</taxon>
        <taxon>Planctomycetaceae</taxon>
        <taxon>Rubinisphaera</taxon>
    </lineage>
</organism>
<keyword evidence="8" id="KW-0808">Transferase</keyword>
<protein>
    <submittedName>
        <fullName evidence="8">Gamma-glutamyltranspeptidase</fullName>
        <ecNumber evidence="8">2.3.2.2</ecNumber>
    </submittedName>
</protein>
<evidence type="ECO:0000256" key="6">
    <source>
        <dbReference type="SAM" id="MobiDB-lite"/>
    </source>
</evidence>
<dbReference type="InterPro" id="IPR043137">
    <property type="entry name" value="GGT_ssub_C"/>
</dbReference>
<name>A0A5C5X9L5_9PLAN</name>
<feature type="binding site" evidence="5">
    <location>
        <position position="440"/>
    </location>
    <ligand>
        <name>L-glutamate</name>
        <dbReference type="ChEBI" id="CHEBI:29985"/>
    </ligand>
</feature>
<accession>A0A5C5X9L5</accession>
<dbReference type="Proteomes" id="UP000316095">
    <property type="component" value="Unassembled WGS sequence"/>
</dbReference>
<feature type="active site" description="Nucleophile" evidence="4">
    <location>
        <position position="398"/>
    </location>
</feature>
<dbReference type="RefSeq" id="WP_146501849.1">
    <property type="nucleotide sequence ID" value="NZ_SJPG01000001.1"/>
</dbReference>
<feature type="binding site" evidence="5">
    <location>
        <position position="491"/>
    </location>
    <ligand>
        <name>L-glutamate</name>
        <dbReference type="ChEBI" id="CHEBI:29985"/>
    </ligand>
</feature>
<evidence type="ECO:0000313" key="9">
    <source>
        <dbReference type="Proteomes" id="UP000316095"/>
    </source>
</evidence>
<dbReference type="NCBIfam" id="TIGR00066">
    <property type="entry name" value="g_glut_trans"/>
    <property type="match status" value="1"/>
</dbReference>
<dbReference type="InterPro" id="IPR000101">
    <property type="entry name" value="GGT_peptidase"/>
</dbReference>
<dbReference type="OrthoDB" id="9781342at2"/>
<evidence type="ECO:0000256" key="7">
    <source>
        <dbReference type="SAM" id="SignalP"/>
    </source>
</evidence>
<dbReference type="SUPFAM" id="SSF56235">
    <property type="entry name" value="N-terminal nucleophile aminohydrolases (Ntn hydrolases)"/>
    <property type="match status" value="1"/>
</dbReference>
<gene>
    <name evidence="8" type="primary">ggt</name>
    <name evidence="8" type="ORF">Pan54_03480</name>
</gene>
<feature type="binding site" evidence="5">
    <location>
        <position position="119"/>
    </location>
    <ligand>
        <name>L-glutamate</name>
        <dbReference type="ChEBI" id="CHEBI:29985"/>
    </ligand>
</feature>
<dbReference type="GO" id="GO:0103068">
    <property type="term" value="F:leukotriene C4 gamma-glutamyl transferase activity"/>
    <property type="evidence" value="ECO:0007669"/>
    <property type="project" value="UniProtKB-EC"/>
</dbReference>
<feature type="signal peptide" evidence="7">
    <location>
        <begin position="1"/>
        <end position="35"/>
    </location>
</feature>
<evidence type="ECO:0000256" key="1">
    <source>
        <dbReference type="ARBA" id="ARBA00001049"/>
    </source>
</evidence>
<dbReference type="EC" id="2.3.2.2" evidence="8"/>
<dbReference type="GO" id="GO:0006751">
    <property type="term" value="P:glutathione catabolic process"/>
    <property type="evidence" value="ECO:0007669"/>
    <property type="project" value="InterPro"/>
</dbReference>
<dbReference type="GO" id="GO:0036374">
    <property type="term" value="F:glutathione hydrolase activity"/>
    <property type="evidence" value="ECO:0007669"/>
    <property type="project" value="UniProtKB-EC"/>
</dbReference>
<evidence type="ECO:0000256" key="5">
    <source>
        <dbReference type="PIRSR" id="PIRSR600101-2"/>
    </source>
</evidence>